<organism evidence="2 3">
    <name type="scientific">Cryobacterium levicorallinum</name>
    <dbReference type="NCBI Taxonomy" id="995038"/>
    <lineage>
        <taxon>Bacteria</taxon>
        <taxon>Bacillati</taxon>
        <taxon>Actinomycetota</taxon>
        <taxon>Actinomycetes</taxon>
        <taxon>Micrococcales</taxon>
        <taxon>Microbacteriaceae</taxon>
        <taxon>Cryobacterium</taxon>
    </lineage>
</organism>
<feature type="compositionally biased region" description="Basic and acidic residues" evidence="1">
    <location>
        <begin position="1"/>
        <end position="10"/>
    </location>
</feature>
<dbReference type="EMBL" id="FOPW01000010">
    <property type="protein sequence ID" value="SFH65404.1"/>
    <property type="molecule type" value="Genomic_DNA"/>
</dbReference>
<dbReference type="RefSeq" id="WP_134478067.1">
    <property type="nucleotide sequence ID" value="NZ_BKAC01000022.1"/>
</dbReference>
<comment type="caution">
    <text evidence="2">The sequence shown here is derived from an EMBL/GenBank/DDBJ whole genome shotgun (WGS) entry which is preliminary data.</text>
</comment>
<dbReference type="Proteomes" id="UP000199681">
    <property type="component" value="Unassembled WGS sequence"/>
</dbReference>
<name>A0ABY1EFA9_9MICO</name>
<sequence>MYEALADHPRIIQTPTDGFSRREQASADADDAELAKLLTTGQTDADGRLAALGPVALPAGW</sequence>
<evidence type="ECO:0000313" key="3">
    <source>
        <dbReference type="Proteomes" id="UP000199681"/>
    </source>
</evidence>
<evidence type="ECO:0000313" key="2">
    <source>
        <dbReference type="EMBL" id="SFH65404.1"/>
    </source>
</evidence>
<proteinExistence type="predicted"/>
<feature type="region of interest" description="Disordered" evidence="1">
    <location>
        <begin position="1"/>
        <end position="25"/>
    </location>
</feature>
<evidence type="ECO:0000256" key="1">
    <source>
        <dbReference type="SAM" id="MobiDB-lite"/>
    </source>
</evidence>
<protein>
    <submittedName>
        <fullName evidence="2">Uncharacterized protein</fullName>
    </submittedName>
</protein>
<accession>A0ABY1EFA9</accession>
<gene>
    <name evidence="2" type="ORF">SAMN05216274_110123</name>
</gene>
<keyword evidence="3" id="KW-1185">Reference proteome</keyword>
<reference evidence="2 3" key="1">
    <citation type="submission" date="2016-10" db="EMBL/GenBank/DDBJ databases">
        <authorList>
            <person name="Varghese N."/>
            <person name="Submissions S."/>
        </authorList>
    </citation>
    <scope>NUCLEOTIDE SEQUENCE [LARGE SCALE GENOMIC DNA]</scope>
    <source>
        <strain evidence="2 3">GMCC 1.11211</strain>
    </source>
</reference>